<protein>
    <recommendedName>
        <fullName evidence="5">DUF2269 domain-containing protein</fullName>
    </recommendedName>
</protein>
<dbReference type="AlphaFoldDB" id="A0A561T860"/>
<keyword evidence="2" id="KW-1133">Transmembrane helix</keyword>
<organism evidence="3 4">
    <name type="scientific">Streptomyces capillispiralis</name>
    <dbReference type="NCBI Taxonomy" id="68182"/>
    <lineage>
        <taxon>Bacteria</taxon>
        <taxon>Bacillati</taxon>
        <taxon>Actinomycetota</taxon>
        <taxon>Actinomycetes</taxon>
        <taxon>Kitasatosporales</taxon>
        <taxon>Streptomycetaceae</taxon>
        <taxon>Streptomyces</taxon>
    </lineage>
</organism>
<evidence type="ECO:0000313" key="4">
    <source>
        <dbReference type="Proteomes" id="UP000316603"/>
    </source>
</evidence>
<keyword evidence="4" id="KW-1185">Reference proteome</keyword>
<gene>
    <name evidence="3" type="ORF">FHX78_11227</name>
</gene>
<feature type="transmembrane region" description="Helical" evidence="2">
    <location>
        <begin position="95"/>
        <end position="113"/>
    </location>
</feature>
<feature type="transmembrane region" description="Helical" evidence="2">
    <location>
        <begin position="12"/>
        <end position="35"/>
    </location>
</feature>
<keyword evidence="2" id="KW-0812">Transmembrane</keyword>
<evidence type="ECO:0008006" key="5">
    <source>
        <dbReference type="Google" id="ProtNLM"/>
    </source>
</evidence>
<evidence type="ECO:0000313" key="3">
    <source>
        <dbReference type="EMBL" id="TWF83302.1"/>
    </source>
</evidence>
<dbReference type="Proteomes" id="UP000316603">
    <property type="component" value="Unassembled WGS sequence"/>
</dbReference>
<feature type="region of interest" description="Disordered" evidence="1">
    <location>
        <begin position="160"/>
        <end position="179"/>
    </location>
</feature>
<keyword evidence="2" id="KW-0472">Membrane</keyword>
<dbReference type="EMBL" id="VIWV01000001">
    <property type="protein sequence ID" value="TWF83302.1"/>
    <property type="molecule type" value="Genomic_DNA"/>
</dbReference>
<accession>A0A561T860</accession>
<evidence type="ECO:0000256" key="2">
    <source>
        <dbReference type="SAM" id="Phobius"/>
    </source>
</evidence>
<name>A0A561T860_9ACTN</name>
<feature type="transmembrane region" description="Helical" evidence="2">
    <location>
        <begin position="62"/>
        <end position="83"/>
    </location>
</feature>
<proteinExistence type="predicted"/>
<feature type="transmembrane region" description="Helical" evidence="2">
    <location>
        <begin position="133"/>
        <end position="152"/>
    </location>
</feature>
<comment type="caution">
    <text evidence="3">The sequence shown here is derived from an EMBL/GenBank/DDBJ whole genome shotgun (WGS) entry which is preliminary data.</text>
</comment>
<reference evidence="3 4" key="1">
    <citation type="submission" date="2019-06" db="EMBL/GenBank/DDBJ databases">
        <title>Sequencing the genomes of 1000 actinobacteria strains.</title>
        <authorList>
            <person name="Klenk H.-P."/>
        </authorList>
    </citation>
    <scope>NUCLEOTIDE SEQUENCE [LARGE SCALE GENOMIC DNA]</scope>
    <source>
        <strain evidence="3 4">DSM 41695</strain>
    </source>
</reference>
<evidence type="ECO:0000256" key="1">
    <source>
        <dbReference type="SAM" id="MobiDB-lite"/>
    </source>
</evidence>
<sequence length="179" mass="18582">MVRVRLSRPARRAHLVIHVVASAGWLGLGVGLLALGVTANTTASPAAVEASVRAMKLLADRLVLPFALLTLTSGLVLSLGTPWGLARHRWVRTKFWLTLATTTATAFALRPGVDAAAAAVTAGHPLPDGGDVLVGPVVSLSAYVLVTVISVLKPWGPTRRGRCPRAGARGPGRGEPARV</sequence>